<sequence>MGYLWPRKKTSIASMRIVPRRKVVDRVVIPANAANPNTIYSSRLLPNAADLLTRANTTIVNIDKK</sequence>
<reference evidence="1 2" key="1">
    <citation type="submission" date="2019-07" db="EMBL/GenBank/DDBJ databases">
        <title>Whole genome shotgun sequence of Oceanithermus desulfurans NBRC 100063.</title>
        <authorList>
            <person name="Hosoyama A."/>
            <person name="Uohara A."/>
            <person name="Ohji S."/>
            <person name="Ichikawa N."/>
        </authorList>
    </citation>
    <scope>NUCLEOTIDE SEQUENCE [LARGE SCALE GENOMIC DNA]</scope>
    <source>
        <strain evidence="1 2">NBRC 100063</strain>
    </source>
</reference>
<evidence type="ECO:0000313" key="1">
    <source>
        <dbReference type="EMBL" id="GEM90765.1"/>
    </source>
</evidence>
<comment type="caution">
    <text evidence="1">The sequence shown here is derived from an EMBL/GenBank/DDBJ whole genome shotgun (WGS) entry which is preliminary data.</text>
</comment>
<dbReference type="EMBL" id="BJXN01000021">
    <property type="protein sequence ID" value="GEM90765.1"/>
    <property type="molecule type" value="Genomic_DNA"/>
</dbReference>
<organism evidence="1 2">
    <name type="scientific">Oceanithermus desulfurans NBRC 100063</name>
    <dbReference type="NCBI Taxonomy" id="1227550"/>
    <lineage>
        <taxon>Bacteria</taxon>
        <taxon>Thermotogati</taxon>
        <taxon>Deinococcota</taxon>
        <taxon>Deinococci</taxon>
        <taxon>Thermales</taxon>
        <taxon>Thermaceae</taxon>
        <taxon>Oceanithermus</taxon>
    </lineage>
</organism>
<protein>
    <submittedName>
        <fullName evidence="1">Uncharacterized protein</fullName>
    </submittedName>
</protein>
<accession>A0A511RM91</accession>
<dbReference type="AlphaFoldDB" id="A0A511RM91"/>
<evidence type="ECO:0000313" key="2">
    <source>
        <dbReference type="Proteomes" id="UP000321827"/>
    </source>
</evidence>
<proteinExistence type="predicted"/>
<dbReference type="Proteomes" id="UP000321827">
    <property type="component" value="Unassembled WGS sequence"/>
</dbReference>
<gene>
    <name evidence="1" type="ORF">ODE01S_21990</name>
</gene>
<name>A0A511RM91_9DEIN</name>